<comment type="caution">
    <text evidence="1">The sequence shown here is derived from an EMBL/GenBank/DDBJ whole genome shotgun (WGS) entry which is preliminary data.</text>
</comment>
<dbReference type="EMBL" id="LNQE01001029">
    <property type="protein sequence ID" value="KUG21717.1"/>
    <property type="molecule type" value="Genomic_DNA"/>
</dbReference>
<organism evidence="1">
    <name type="scientific">hydrocarbon metagenome</name>
    <dbReference type="NCBI Taxonomy" id="938273"/>
    <lineage>
        <taxon>unclassified sequences</taxon>
        <taxon>metagenomes</taxon>
        <taxon>ecological metagenomes</taxon>
    </lineage>
</organism>
<reference evidence="1" key="1">
    <citation type="journal article" date="2015" name="Proc. Natl. Acad. Sci. U.S.A.">
        <title>Networks of energetic and metabolic interactions define dynamics in microbial communities.</title>
        <authorList>
            <person name="Embree M."/>
            <person name="Liu J.K."/>
            <person name="Al-Bassam M.M."/>
            <person name="Zengler K."/>
        </authorList>
    </citation>
    <scope>NUCLEOTIDE SEQUENCE</scope>
</reference>
<gene>
    <name evidence="1" type="ORF">ASZ90_008521</name>
</gene>
<evidence type="ECO:0000313" key="1">
    <source>
        <dbReference type="EMBL" id="KUG21717.1"/>
    </source>
</evidence>
<name>A0A0W8FLB1_9ZZZZ</name>
<dbReference type="PROSITE" id="PS51257">
    <property type="entry name" value="PROKAR_LIPOPROTEIN"/>
    <property type="match status" value="1"/>
</dbReference>
<evidence type="ECO:0008006" key="2">
    <source>
        <dbReference type="Google" id="ProtNLM"/>
    </source>
</evidence>
<sequence>MKAIRLLLVLALIGLFGCSLQSVNLKPQMNAKNLKAAKAGTVVAEKEFNFKDCSASAEQKDLVLSIQSKIAGLYDKLLQDKISLKAYNQKVQTANDALNKVSLACAAKSKALAAAKPDKKAIAKADMNLGNVWKNLKQVDQKL</sequence>
<dbReference type="AlphaFoldDB" id="A0A0W8FLB1"/>
<protein>
    <recommendedName>
        <fullName evidence="2">Lipoprotein</fullName>
    </recommendedName>
</protein>
<proteinExistence type="predicted"/>
<accession>A0A0W8FLB1</accession>